<comment type="caution">
    <text evidence="1">The sequence shown here is derived from an EMBL/GenBank/DDBJ whole genome shotgun (WGS) entry which is preliminary data.</text>
</comment>
<proteinExistence type="predicted"/>
<evidence type="ECO:0000313" key="2">
    <source>
        <dbReference type="Proteomes" id="UP000811619"/>
    </source>
</evidence>
<dbReference type="AlphaFoldDB" id="A0A8K0J5J2"/>
<sequence length="73" mass="8274">MYSYSPAARTRYGPDPVSQKFISQVKTSSPKGFRQNLKVMGRTMPMRDLLSSSNHTGYMICTKHSVPYTANRL</sequence>
<reference evidence="1" key="1">
    <citation type="journal article" date="2020" name="bioRxiv">
        <title>Whole genome comparisons of ergot fungi reveals the divergence and evolution of species within the genus Claviceps are the result of varying mechanisms driving genome evolution and host range expansion.</title>
        <authorList>
            <person name="Wyka S.A."/>
            <person name="Mondo S.J."/>
            <person name="Liu M."/>
            <person name="Dettman J."/>
            <person name="Nalam V."/>
            <person name="Broders K.D."/>
        </authorList>
    </citation>
    <scope>NUCLEOTIDE SEQUENCE</scope>
    <source>
        <strain evidence="1">CCC 489</strain>
    </source>
</reference>
<keyword evidence="2" id="KW-1185">Reference proteome</keyword>
<name>A0A8K0J5J2_9HYPO</name>
<protein>
    <submittedName>
        <fullName evidence="1">Uncharacterized protein</fullName>
    </submittedName>
</protein>
<organism evidence="1 2">
    <name type="scientific">Claviceps africana</name>
    <dbReference type="NCBI Taxonomy" id="83212"/>
    <lineage>
        <taxon>Eukaryota</taxon>
        <taxon>Fungi</taxon>
        <taxon>Dikarya</taxon>
        <taxon>Ascomycota</taxon>
        <taxon>Pezizomycotina</taxon>
        <taxon>Sordariomycetes</taxon>
        <taxon>Hypocreomycetidae</taxon>
        <taxon>Hypocreales</taxon>
        <taxon>Clavicipitaceae</taxon>
        <taxon>Claviceps</taxon>
    </lineage>
</organism>
<accession>A0A8K0J5J2</accession>
<evidence type="ECO:0000313" key="1">
    <source>
        <dbReference type="EMBL" id="KAG5925461.1"/>
    </source>
</evidence>
<dbReference type="EMBL" id="SRPY01000371">
    <property type="protein sequence ID" value="KAG5925461.1"/>
    <property type="molecule type" value="Genomic_DNA"/>
</dbReference>
<dbReference type="Proteomes" id="UP000811619">
    <property type="component" value="Unassembled WGS sequence"/>
</dbReference>
<gene>
    <name evidence="1" type="ORF">E4U42_004271</name>
</gene>